<feature type="domain" description="NYN" evidence="1">
    <location>
        <begin position="6"/>
        <end position="153"/>
    </location>
</feature>
<evidence type="ECO:0000259" key="1">
    <source>
        <dbReference type="Pfam" id="PF01936"/>
    </source>
</evidence>
<accession>A0A0F9RW15</accession>
<evidence type="ECO:0000313" key="2">
    <source>
        <dbReference type="EMBL" id="KKN54187.1"/>
    </source>
</evidence>
<proteinExistence type="predicted"/>
<gene>
    <name evidence="2" type="ORF">LCGC14_0594800</name>
</gene>
<dbReference type="CDD" id="cd10911">
    <property type="entry name" value="PIN_LabA"/>
    <property type="match status" value="1"/>
</dbReference>
<dbReference type="EMBL" id="LAZR01000939">
    <property type="protein sequence ID" value="KKN54187.1"/>
    <property type="molecule type" value="Genomic_DNA"/>
</dbReference>
<reference evidence="2" key="1">
    <citation type="journal article" date="2015" name="Nature">
        <title>Complex archaea that bridge the gap between prokaryotes and eukaryotes.</title>
        <authorList>
            <person name="Spang A."/>
            <person name="Saw J.H."/>
            <person name="Jorgensen S.L."/>
            <person name="Zaremba-Niedzwiedzka K."/>
            <person name="Martijn J."/>
            <person name="Lind A.E."/>
            <person name="van Eijk R."/>
            <person name="Schleper C."/>
            <person name="Guy L."/>
            <person name="Ettema T.J."/>
        </authorList>
    </citation>
    <scope>NUCLEOTIDE SEQUENCE</scope>
</reference>
<comment type="caution">
    <text evidence="2">The sequence shown here is derived from an EMBL/GenBank/DDBJ whole genome shotgun (WGS) entry which is preliminary data.</text>
</comment>
<organism evidence="2">
    <name type="scientific">marine sediment metagenome</name>
    <dbReference type="NCBI Taxonomy" id="412755"/>
    <lineage>
        <taxon>unclassified sequences</taxon>
        <taxon>metagenomes</taxon>
        <taxon>ecological metagenomes</taxon>
    </lineage>
</organism>
<dbReference type="PANTHER" id="PTHR35458">
    <property type="entry name" value="SLR0755 PROTEIN"/>
    <property type="match status" value="1"/>
</dbReference>
<dbReference type="PANTHER" id="PTHR35458:SF8">
    <property type="entry name" value="SLR0650 PROTEIN"/>
    <property type="match status" value="1"/>
</dbReference>
<sequence length="168" mass="20066">MSNNKRIMIFIDHNNLFYEYRRLGIVFKYIPLVRIISQERSIDKIFTYMGTEYLRDRKRIVNREKFFQLLKRKGITVRKIPLVEKPGGKQKEKEVDISLAIDILDFAFKNELDRAILVSGDGDFRPVIKRLQKYNKEIEIWSFRNTLSSRLKQTVEAGDIHYLDDYLS</sequence>
<dbReference type="AlphaFoldDB" id="A0A0F9RW15"/>
<dbReference type="Gene3D" id="3.40.50.1010">
    <property type="entry name" value="5'-nuclease"/>
    <property type="match status" value="1"/>
</dbReference>
<dbReference type="Pfam" id="PF01936">
    <property type="entry name" value="NYN"/>
    <property type="match status" value="1"/>
</dbReference>
<dbReference type="InterPro" id="IPR047140">
    <property type="entry name" value="LabA"/>
</dbReference>
<dbReference type="GO" id="GO:0004540">
    <property type="term" value="F:RNA nuclease activity"/>
    <property type="evidence" value="ECO:0007669"/>
    <property type="project" value="InterPro"/>
</dbReference>
<protein>
    <recommendedName>
        <fullName evidence="1">NYN domain-containing protein</fullName>
    </recommendedName>
</protein>
<dbReference type="InterPro" id="IPR021139">
    <property type="entry name" value="NYN"/>
</dbReference>
<name>A0A0F9RW15_9ZZZZ</name>